<protein>
    <submittedName>
        <fullName evidence="2">Nucleoside triphosphate pyrophosphohydrolase</fullName>
    </submittedName>
</protein>
<keyword evidence="1" id="KW-0175">Coiled coil</keyword>
<accession>A0AAU8B640</accession>
<organism evidence="2">
    <name type="scientific">Dulem virus 30</name>
    <dbReference type="NCBI Taxonomy" id="3145748"/>
    <lineage>
        <taxon>Viruses</taxon>
        <taxon>Duplodnaviria</taxon>
        <taxon>Heunggongvirae</taxon>
        <taxon>Uroviricota</taxon>
        <taxon>Caudoviricetes</taxon>
    </lineage>
</organism>
<name>A0AAU8B640_9CAUD</name>
<evidence type="ECO:0000313" key="2">
    <source>
        <dbReference type="EMBL" id="XCD06751.1"/>
    </source>
</evidence>
<dbReference type="SUPFAM" id="SSF101386">
    <property type="entry name" value="all-alpha NTP pyrophosphatases"/>
    <property type="match status" value="1"/>
</dbReference>
<sequence length="199" mass="23435">MVDCRECRYYKEAIIRDWDGDTIKERKYCNAHDNAIILKTVYSECKVWTSKEGKADRTKIENLKNKIKTLEEKNLKLKEENKELQLIREEKNKDTLNRLGIQEEARFLNKVCEHNFDLLATIAMEEMAELTQVLSKIIRNSNTSVACWSNPHRANFIEEIADVQLCLERIKDWSNITESEVNTIILEKINRTIKRMGIK</sequence>
<dbReference type="EMBL" id="PP511706">
    <property type="protein sequence ID" value="XCD06751.1"/>
    <property type="molecule type" value="Genomic_DNA"/>
</dbReference>
<feature type="coiled-coil region" evidence="1">
    <location>
        <begin position="53"/>
        <end position="97"/>
    </location>
</feature>
<evidence type="ECO:0000256" key="1">
    <source>
        <dbReference type="SAM" id="Coils"/>
    </source>
</evidence>
<proteinExistence type="predicted"/>
<reference evidence="2" key="1">
    <citation type="submission" date="2024-03" db="EMBL/GenBank/DDBJ databases">
        <title>Diverse circular DNA viruses in blood, oral, and fecal samples of captive lemurs.</title>
        <authorList>
            <person name="Paietta E.N."/>
            <person name="Kraberger S."/>
            <person name="Lund M.C."/>
            <person name="Custer J.M."/>
            <person name="Vargas K.M."/>
            <person name="Ehmke E.E."/>
            <person name="Yoder A.D."/>
            <person name="Varsani A."/>
        </authorList>
    </citation>
    <scope>NUCLEOTIDE SEQUENCE</scope>
    <source>
        <strain evidence="2">Duke_26_2</strain>
    </source>
</reference>